<dbReference type="InterPro" id="IPR000182">
    <property type="entry name" value="GNAT_dom"/>
</dbReference>
<feature type="domain" description="N-acetyltransferase" evidence="6">
    <location>
        <begin position="2"/>
        <end position="147"/>
    </location>
</feature>
<keyword evidence="3 7" id="KW-0808">Transferase</keyword>
<keyword evidence="4" id="KW-0012">Acyltransferase</keyword>
<dbReference type="SUPFAM" id="SSF55729">
    <property type="entry name" value="Acyl-CoA N-acyltransferases (Nat)"/>
    <property type="match status" value="1"/>
</dbReference>
<organism evidence="7 8">
    <name type="scientific">Listeria fleischmannii 1991</name>
    <dbReference type="NCBI Taxonomy" id="1430899"/>
    <lineage>
        <taxon>Bacteria</taxon>
        <taxon>Bacillati</taxon>
        <taxon>Bacillota</taxon>
        <taxon>Bacilli</taxon>
        <taxon>Bacillales</taxon>
        <taxon>Listeriaceae</taxon>
        <taxon>Listeria</taxon>
    </lineage>
</organism>
<dbReference type="OrthoDB" id="9794566at2"/>
<dbReference type="PATRIC" id="fig|1430899.3.peg.1430"/>
<evidence type="ECO:0000313" key="7">
    <source>
        <dbReference type="EMBL" id="KMT59704.1"/>
    </source>
</evidence>
<comment type="similarity">
    <text evidence="1 5">Belongs to the acetyltransferase family. RimI subfamily.</text>
</comment>
<sequence length="147" mass="16661">MISFRKAGEEDIDALLQIEHAVFSSPWSREAFLNEFKINQYAHYLLAVLDGEIVGYGGVWLVLDEGHVTNIAIHPDFQGNHYGEALLVALLDLAKQSGVTAMTLEVRVTNTRAQNLYRKYNFQNGAIRKRYYPDNGEDALVMWVNLS</sequence>
<dbReference type="Pfam" id="PF00583">
    <property type="entry name" value="Acetyltransf_1"/>
    <property type="match status" value="1"/>
</dbReference>
<accession>A0A0J8GFD4</accession>
<dbReference type="GO" id="GO:0005737">
    <property type="term" value="C:cytoplasm"/>
    <property type="evidence" value="ECO:0007669"/>
    <property type="project" value="UniProtKB-SubCell"/>
</dbReference>
<protein>
    <recommendedName>
        <fullName evidence="5">[Ribosomal protein bS18]-alanine N-acetyltransferase</fullName>
        <ecNumber evidence="5">2.3.1.266</ecNumber>
    </recommendedName>
</protein>
<evidence type="ECO:0000256" key="3">
    <source>
        <dbReference type="ARBA" id="ARBA00022679"/>
    </source>
</evidence>
<dbReference type="InterPro" id="IPR016181">
    <property type="entry name" value="Acyl_CoA_acyltransferase"/>
</dbReference>
<dbReference type="InterPro" id="IPR006464">
    <property type="entry name" value="AcTrfase_RimI/Ard1"/>
</dbReference>
<dbReference type="Proteomes" id="UP000052258">
    <property type="component" value="Unassembled WGS sequence"/>
</dbReference>
<evidence type="ECO:0000256" key="1">
    <source>
        <dbReference type="ARBA" id="ARBA00005395"/>
    </source>
</evidence>
<reference evidence="7 8" key="1">
    <citation type="journal article" date="2015" name="Genome Biol. Evol.">
        <title>Comparative Genomics of Listeria Sensu Lato: Genus-Wide Differences in Evolutionary Dynamics and the Progressive Gain of Complex, Potentially Pathogenicity-Related Traits through Lateral Gene Transfer.</title>
        <authorList>
            <person name="Chiara M."/>
            <person name="Caruso M."/>
            <person name="D'Erchia A.M."/>
            <person name="Manzari C."/>
            <person name="Fraccalvieri R."/>
            <person name="Goffredo E."/>
            <person name="Latorre L."/>
            <person name="Miccolupo A."/>
            <person name="Padalino I."/>
            <person name="Santagada G."/>
            <person name="Chiocco D."/>
            <person name="Pesole G."/>
            <person name="Horner D.S."/>
            <person name="Parisi A."/>
        </authorList>
    </citation>
    <scope>NUCLEOTIDE SEQUENCE [LARGE SCALE GENOMIC DNA]</scope>
    <source>
        <strain evidence="7 8">1991</strain>
    </source>
</reference>
<gene>
    <name evidence="7" type="ORF">X560_1233</name>
</gene>
<evidence type="ECO:0000256" key="5">
    <source>
        <dbReference type="RuleBase" id="RU363094"/>
    </source>
</evidence>
<dbReference type="InterPro" id="IPR050680">
    <property type="entry name" value="YpeA/RimI_acetyltransf"/>
</dbReference>
<keyword evidence="8" id="KW-1185">Reference proteome</keyword>
<dbReference type="EMBL" id="AZHO01000014">
    <property type="protein sequence ID" value="KMT59704.1"/>
    <property type="molecule type" value="Genomic_DNA"/>
</dbReference>
<dbReference type="RefSeq" id="WP_007476067.1">
    <property type="nucleotide sequence ID" value="NZ_KQ130615.1"/>
</dbReference>
<dbReference type="EC" id="2.3.1.266" evidence="5"/>
<dbReference type="GO" id="GO:0008999">
    <property type="term" value="F:protein-N-terminal-alanine acetyltransferase activity"/>
    <property type="evidence" value="ECO:0007669"/>
    <property type="project" value="UniProtKB-EC"/>
</dbReference>
<name>A0A0J8GFD4_9LIST</name>
<dbReference type="NCBIfam" id="TIGR01575">
    <property type="entry name" value="rimI"/>
    <property type="match status" value="1"/>
</dbReference>
<dbReference type="CDD" id="cd04301">
    <property type="entry name" value="NAT_SF"/>
    <property type="match status" value="1"/>
</dbReference>
<comment type="subcellular location">
    <subcellularLocation>
        <location evidence="5">Cytoplasm</location>
    </subcellularLocation>
</comment>
<dbReference type="Gene3D" id="3.40.630.30">
    <property type="match status" value="1"/>
</dbReference>
<keyword evidence="2 5" id="KW-0963">Cytoplasm</keyword>
<comment type="caution">
    <text evidence="7">The sequence shown here is derived from an EMBL/GenBank/DDBJ whole genome shotgun (WGS) entry which is preliminary data.</text>
</comment>
<evidence type="ECO:0000256" key="2">
    <source>
        <dbReference type="ARBA" id="ARBA00022490"/>
    </source>
</evidence>
<evidence type="ECO:0000259" key="6">
    <source>
        <dbReference type="PROSITE" id="PS51186"/>
    </source>
</evidence>
<comment type="catalytic activity">
    <reaction evidence="5">
        <text>N-terminal L-alanyl-[ribosomal protein bS18] + acetyl-CoA = N-terminal N(alpha)-acetyl-L-alanyl-[ribosomal protein bS18] + CoA + H(+)</text>
        <dbReference type="Rhea" id="RHEA:43756"/>
        <dbReference type="Rhea" id="RHEA-COMP:10676"/>
        <dbReference type="Rhea" id="RHEA-COMP:10677"/>
        <dbReference type="ChEBI" id="CHEBI:15378"/>
        <dbReference type="ChEBI" id="CHEBI:57287"/>
        <dbReference type="ChEBI" id="CHEBI:57288"/>
        <dbReference type="ChEBI" id="CHEBI:64718"/>
        <dbReference type="ChEBI" id="CHEBI:83683"/>
        <dbReference type="EC" id="2.3.1.266"/>
    </reaction>
</comment>
<dbReference type="PROSITE" id="PS51186">
    <property type="entry name" value="GNAT"/>
    <property type="match status" value="1"/>
</dbReference>
<dbReference type="AlphaFoldDB" id="A0A0J8GFD4"/>
<proteinExistence type="inferred from homology"/>
<comment type="function">
    <text evidence="5">Acetylates the N-terminal alanine of ribosomal protein bS18.</text>
</comment>
<evidence type="ECO:0000256" key="4">
    <source>
        <dbReference type="ARBA" id="ARBA00023315"/>
    </source>
</evidence>
<evidence type="ECO:0000313" key="8">
    <source>
        <dbReference type="Proteomes" id="UP000052258"/>
    </source>
</evidence>
<dbReference type="PANTHER" id="PTHR43420:SF44">
    <property type="entry name" value="ACETYLTRANSFERASE YPEA"/>
    <property type="match status" value="1"/>
</dbReference>
<dbReference type="PANTHER" id="PTHR43420">
    <property type="entry name" value="ACETYLTRANSFERASE"/>
    <property type="match status" value="1"/>
</dbReference>